<organism evidence="3 4">
    <name type="scientific">Parathielavia hyrcaniae</name>
    <dbReference type="NCBI Taxonomy" id="113614"/>
    <lineage>
        <taxon>Eukaryota</taxon>
        <taxon>Fungi</taxon>
        <taxon>Dikarya</taxon>
        <taxon>Ascomycota</taxon>
        <taxon>Pezizomycotina</taxon>
        <taxon>Sordariomycetes</taxon>
        <taxon>Sordariomycetidae</taxon>
        <taxon>Sordariales</taxon>
        <taxon>Chaetomiaceae</taxon>
        <taxon>Parathielavia</taxon>
    </lineage>
</organism>
<gene>
    <name evidence="3" type="ORF">N658DRAFT_515944</name>
</gene>
<evidence type="ECO:0000313" key="3">
    <source>
        <dbReference type="EMBL" id="KAK4101422.1"/>
    </source>
</evidence>
<evidence type="ECO:0000256" key="2">
    <source>
        <dbReference type="SAM" id="MobiDB-lite"/>
    </source>
</evidence>
<evidence type="ECO:0000256" key="1">
    <source>
        <dbReference type="SAM" id="Coils"/>
    </source>
</evidence>
<feature type="compositionally biased region" description="Basic and acidic residues" evidence="2">
    <location>
        <begin position="395"/>
        <end position="407"/>
    </location>
</feature>
<feature type="compositionally biased region" description="Low complexity" evidence="2">
    <location>
        <begin position="408"/>
        <end position="427"/>
    </location>
</feature>
<feature type="region of interest" description="Disordered" evidence="2">
    <location>
        <begin position="1"/>
        <end position="28"/>
    </location>
</feature>
<feature type="compositionally biased region" description="Basic and acidic residues" evidence="2">
    <location>
        <begin position="594"/>
        <end position="653"/>
    </location>
</feature>
<feature type="compositionally biased region" description="Polar residues" evidence="2">
    <location>
        <begin position="493"/>
        <end position="518"/>
    </location>
</feature>
<keyword evidence="1" id="KW-0175">Coiled coil</keyword>
<reference evidence="3" key="2">
    <citation type="submission" date="2023-05" db="EMBL/GenBank/DDBJ databases">
        <authorList>
            <consortium name="Lawrence Berkeley National Laboratory"/>
            <person name="Steindorff A."/>
            <person name="Hensen N."/>
            <person name="Bonometti L."/>
            <person name="Westerberg I."/>
            <person name="Brannstrom I.O."/>
            <person name="Guillou S."/>
            <person name="Cros-Aarteil S."/>
            <person name="Calhoun S."/>
            <person name="Haridas S."/>
            <person name="Kuo A."/>
            <person name="Mondo S."/>
            <person name="Pangilinan J."/>
            <person name="Riley R."/>
            <person name="Labutti K."/>
            <person name="Andreopoulos B."/>
            <person name="Lipzen A."/>
            <person name="Chen C."/>
            <person name="Yanf M."/>
            <person name="Daum C."/>
            <person name="Ng V."/>
            <person name="Clum A."/>
            <person name="Ohm R."/>
            <person name="Martin F."/>
            <person name="Silar P."/>
            <person name="Natvig D."/>
            <person name="Lalanne C."/>
            <person name="Gautier V."/>
            <person name="Ament-Velasquez S.L."/>
            <person name="Kruys A."/>
            <person name="Hutchinson M.I."/>
            <person name="Powell A.J."/>
            <person name="Barry K."/>
            <person name="Miller A.N."/>
            <person name="Grigoriev I.V."/>
            <person name="Debuchy R."/>
            <person name="Gladieux P."/>
            <person name="Thoren M.H."/>
            <person name="Johannesson H."/>
        </authorList>
    </citation>
    <scope>NUCLEOTIDE SEQUENCE</scope>
    <source>
        <strain evidence="3">CBS 757.83</strain>
    </source>
</reference>
<feature type="compositionally biased region" description="Low complexity" evidence="2">
    <location>
        <begin position="351"/>
        <end position="369"/>
    </location>
</feature>
<feature type="compositionally biased region" description="Low complexity" evidence="2">
    <location>
        <begin position="525"/>
        <end position="538"/>
    </location>
</feature>
<sequence length="653" mass="71102">MATTAPSRPRAAELHIHDDHSHKETASGTATSALGVLPLNSIHNLKTRSSIESLACRLDNFHIYSSDKENKSRPTLGSVSRVESAAPSGKDVTCVKSHEDSGVDENNPLAIASLRLPSTKEQLSKHQEGQFEWLLSIPVKRAAKGRRPRGEYHGDAELHRGEKTLYFGCNLVRRRTQSGGTLEKGKSTDVYTLLATRIKGEEEFAMAIDAEIAKLQSSAADRLCLSDAPTAEHYQGSGMPKSPGLVLDVKEVAGESDGDSSRPSSRIEDSVETLAKLEEEIEALTQIAQLERVLSPNAATRNTNASSAKPTPIKGATSGRGGATPIRGMAVERASSVRRPTSTGEDEKTTSRSATPSAPSARKVPRPTSLLPPKPPAKSSKAPTVSTFELPGEAVARRLKEQREQRRSQQVSSEQAAALAAAYSPSKPHFKSSKPPTRPTFELPGEAISRKKREEREAKLRAQEEEERKRREFKARPIRASLVPNTVPRETRTSLVRQKSRATEGSSDSATTTITPVSSKRHSLAAASATPTATTSATFPSRGRNADPAIPSTTTTNSSRAHSTTPSQASIHSRSSKQTGGADEAGSAPQKPLRGKEVYARDNSVRDERERERRERENAARVAREKAAERSREMSRLWAEKQRLKRELEMRKE</sequence>
<feature type="compositionally biased region" description="Polar residues" evidence="2">
    <location>
        <begin position="551"/>
        <end position="579"/>
    </location>
</feature>
<proteinExistence type="predicted"/>
<dbReference type="AlphaFoldDB" id="A0AAN6Q601"/>
<feature type="region of interest" description="Disordered" evidence="2">
    <location>
        <begin position="298"/>
        <end position="653"/>
    </location>
</feature>
<feature type="compositionally biased region" description="Basic and acidic residues" evidence="2">
    <location>
        <begin position="10"/>
        <end position="25"/>
    </location>
</feature>
<dbReference type="Proteomes" id="UP001305647">
    <property type="component" value="Unassembled WGS sequence"/>
</dbReference>
<feature type="compositionally biased region" description="Basic and acidic residues" evidence="2">
    <location>
        <begin position="448"/>
        <end position="470"/>
    </location>
</feature>
<reference evidence="3" key="1">
    <citation type="journal article" date="2023" name="Mol. Phylogenet. Evol.">
        <title>Genome-scale phylogeny and comparative genomics of the fungal order Sordariales.</title>
        <authorList>
            <person name="Hensen N."/>
            <person name="Bonometti L."/>
            <person name="Westerberg I."/>
            <person name="Brannstrom I.O."/>
            <person name="Guillou S."/>
            <person name="Cros-Aarteil S."/>
            <person name="Calhoun S."/>
            <person name="Haridas S."/>
            <person name="Kuo A."/>
            <person name="Mondo S."/>
            <person name="Pangilinan J."/>
            <person name="Riley R."/>
            <person name="LaButti K."/>
            <person name="Andreopoulos B."/>
            <person name="Lipzen A."/>
            <person name="Chen C."/>
            <person name="Yan M."/>
            <person name="Daum C."/>
            <person name="Ng V."/>
            <person name="Clum A."/>
            <person name="Steindorff A."/>
            <person name="Ohm R.A."/>
            <person name="Martin F."/>
            <person name="Silar P."/>
            <person name="Natvig D.O."/>
            <person name="Lalanne C."/>
            <person name="Gautier V."/>
            <person name="Ament-Velasquez S.L."/>
            <person name="Kruys A."/>
            <person name="Hutchinson M.I."/>
            <person name="Powell A.J."/>
            <person name="Barry K."/>
            <person name="Miller A.N."/>
            <person name="Grigoriev I.V."/>
            <person name="Debuchy R."/>
            <person name="Gladieux P."/>
            <person name="Hiltunen Thoren M."/>
            <person name="Johannesson H."/>
        </authorList>
    </citation>
    <scope>NUCLEOTIDE SEQUENCE</scope>
    <source>
        <strain evidence="3">CBS 757.83</strain>
    </source>
</reference>
<feature type="coiled-coil region" evidence="1">
    <location>
        <begin position="267"/>
        <end position="294"/>
    </location>
</feature>
<protein>
    <submittedName>
        <fullName evidence="3">Uncharacterized protein</fullName>
    </submittedName>
</protein>
<evidence type="ECO:0000313" key="4">
    <source>
        <dbReference type="Proteomes" id="UP001305647"/>
    </source>
</evidence>
<feature type="region of interest" description="Disordered" evidence="2">
    <location>
        <begin position="67"/>
        <end position="101"/>
    </location>
</feature>
<keyword evidence="4" id="KW-1185">Reference proteome</keyword>
<comment type="caution">
    <text evidence="3">The sequence shown here is derived from an EMBL/GenBank/DDBJ whole genome shotgun (WGS) entry which is preliminary data.</text>
</comment>
<name>A0AAN6Q601_9PEZI</name>
<feature type="compositionally biased region" description="Low complexity" evidence="2">
    <location>
        <begin position="298"/>
        <end position="308"/>
    </location>
</feature>
<dbReference type="EMBL" id="MU863635">
    <property type="protein sequence ID" value="KAK4101422.1"/>
    <property type="molecule type" value="Genomic_DNA"/>
</dbReference>
<accession>A0AAN6Q601</accession>